<dbReference type="EMBL" id="FO117623">
    <property type="protein sequence ID" value="CCG01494.1"/>
    <property type="molecule type" value="Genomic_DNA"/>
</dbReference>
<dbReference type="eggNOG" id="ENOG5034A8J">
    <property type="taxonomic scope" value="Bacteria"/>
</dbReference>
<reference evidence="2" key="2">
    <citation type="submission" date="2012-02" db="EMBL/GenBank/DDBJ databases">
        <title>Complete genome sequence of Blastococcus saxobsidens strain DD2.</title>
        <authorList>
            <person name="Genoscope."/>
        </authorList>
    </citation>
    <scope>NUCLEOTIDE SEQUENCE [LARGE SCALE GENOMIC DNA]</scope>
    <source>
        <strain evidence="2">DD2</strain>
    </source>
</reference>
<dbReference type="Proteomes" id="UP000007517">
    <property type="component" value="Chromosome"/>
</dbReference>
<gene>
    <name evidence="1" type="ordered locus">BLASA_0535</name>
</gene>
<reference evidence="1 2" key="1">
    <citation type="journal article" date="2012" name="J. Bacteriol.">
        <title>Genome Sequence of Blastococcus saxobsidens DD2, a Stone-Inhabiting Bacterium.</title>
        <authorList>
            <person name="Chouaia B."/>
            <person name="Crotti E."/>
            <person name="Brusetti L."/>
            <person name="Daffonchio D."/>
            <person name="Essoussi I."/>
            <person name="Nouioui I."/>
            <person name="Sbissi I."/>
            <person name="Ghodhbane-Gtari F."/>
            <person name="Gtari M."/>
            <person name="Vacherie B."/>
            <person name="Barbe V."/>
            <person name="Medigue C."/>
            <person name="Gury J."/>
            <person name="Pujic P."/>
            <person name="Normand P."/>
        </authorList>
    </citation>
    <scope>NUCLEOTIDE SEQUENCE [LARGE SCALE GENOMIC DNA]</scope>
    <source>
        <strain evidence="1 2">DD2</strain>
    </source>
</reference>
<dbReference type="AlphaFoldDB" id="H6RPS5"/>
<dbReference type="RefSeq" id="WP_014374410.1">
    <property type="nucleotide sequence ID" value="NC_016943.1"/>
</dbReference>
<evidence type="ECO:0000313" key="1">
    <source>
        <dbReference type="EMBL" id="CCG01494.1"/>
    </source>
</evidence>
<protein>
    <submittedName>
        <fullName evidence="1">Uncharacterized protein</fullName>
    </submittedName>
</protein>
<name>H6RPS5_BLASD</name>
<dbReference type="OrthoDB" id="5192770at2"/>
<proteinExistence type="predicted"/>
<dbReference type="HOGENOM" id="CLU_187579_0_0_11"/>
<keyword evidence="2" id="KW-1185">Reference proteome</keyword>
<organism evidence="1 2">
    <name type="scientific">Blastococcus saxobsidens (strain DD2)</name>
    <dbReference type="NCBI Taxonomy" id="1146883"/>
    <lineage>
        <taxon>Bacteria</taxon>
        <taxon>Bacillati</taxon>
        <taxon>Actinomycetota</taxon>
        <taxon>Actinomycetes</taxon>
        <taxon>Geodermatophilales</taxon>
        <taxon>Geodermatophilaceae</taxon>
        <taxon>Blastococcus</taxon>
    </lineage>
</organism>
<evidence type="ECO:0000313" key="2">
    <source>
        <dbReference type="Proteomes" id="UP000007517"/>
    </source>
</evidence>
<dbReference type="KEGG" id="bsd:BLASA_0535"/>
<accession>H6RPS5</accession>
<sequence>MLLFVGGPLDGRVQIRAARHGDPLPTVTHVHLHGGPKVVHRYDLQVVGEQAGVYHLRPPAQKLTREDRLAD</sequence>